<dbReference type="AlphaFoldDB" id="A0A6S6T7C7"/>
<evidence type="ECO:0000256" key="6">
    <source>
        <dbReference type="ARBA" id="ARBA00022694"/>
    </source>
</evidence>
<comment type="similarity">
    <text evidence="7">Belongs to the class I-like SAM-binding methyltransferase superfamily. TrmB family.</text>
</comment>
<dbReference type="Pfam" id="PF02390">
    <property type="entry name" value="Methyltransf_4"/>
    <property type="match status" value="1"/>
</dbReference>
<dbReference type="InterPro" id="IPR055361">
    <property type="entry name" value="tRNA_methyltr_TrmB_bact"/>
</dbReference>
<sequence>MPNIQVNNIEKIKLPFKSEGFFFGDSFKSVNSDRLLIPVSVDDSSEFFLEIKKREKNYIIKADKLTMPPINIVHQSIEKLISNSKLLPTFSNINSKNSRVKDFEHLKNIEYFHNEFKTDREIWVEVGFGSGKHLLHLALQNPDIQFIGIEIHKYSIEQVLKQIKLQGIKNLLVIDYDARTFLEFLDSNSVGKVFVHFPVPWDKKAHRRVINTNFIDECSRVLKQSGELHLRTDSIKYYEYCYELFINMNKVNMNIHKNQDLQVVSKYESRWRKMEKNIFDIYFKNDIVSEVQPKQAPLDFDKNYNKTKIIENFKDTTIIEDDFFIHLEDLFLNKNNDAMIKVSFGSMQNHEHKYIEIKDNTTSFFNEKILPTKTNIKAYTKIQETLSQMEIK</sequence>
<dbReference type="GO" id="GO:0008176">
    <property type="term" value="F:tRNA (guanine(46)-N7)-methyltransferase activity"/>
    <property type="evidence" value="ECO:0007669"/>
    <property type="project" value="UniProtKB-UniRule"/>
</dbReference>
<feature type="binding site" evidence="7">
    <location>
        <position position="125"/>
    </location>
    <ligand>
        <name>S-adenosyl-L-methionine</name>
        <dbReference type="ChEBI" id="CHEBI:59789"/>
    </ligand>
</feature>
<evidence type="ECO:0000256" key="7">
    <source>
        <dbReference type="HAMAP-Rule" id="MF_01057"/>
    </source>
</evidence>
<dbReference type="GO" id="GO:0043527">
    <property type="term" value="C:tRNA methyltransferase complex"/>
    <property type="evidence" value="ECO:0007669"/>
    <property type="project" value="TreeGrafter"/>
</dbReference>
<comment type="caution">
    <text evidence="7">Lacks conserved residue(s) required for the propagation of feature annotation.</text>
</comment>
<accession>A0A6S6T7C7</accession>
<keyword evidence="6 7" id="KW-0819">tRNA processing</keyword>
<dbReference type="InterPro" id="IPR003358">
    <property type="entry name" value="tRNA_(Gua-N-7)_MeTrfase_Trmb"/>
</dbReference>
<dbReference type="CDD" id="cd02440">
    <property type="entry name" value="AdoMet_MTases"/>
    <property type="match status" value="1"/>
</dbReference>
<gene>
    <name evidence="7" type="primary">trmB</name>
    <name evidence="8" type="ORF">HELGO_WM6399</name>
</gene>
<dbReference type="NCBIfam" id="NF010719">
    <property type="entry name" value="PRK14121.1"/>
    <property type="match status" value="1"/>
</dbReference>
<evidence type="ECO:0000256" key="5">
    <source>
        <dbReference type="ARBA" id="ARBA00022691"/>
    </source>
</evidence>
<keyword evidence="3 7" id="KW-0489">Methyltransferase</keyword>
<organism evidence="8">
    <name type="scientific">uncultured Campylobacterales bacterium</name>
    <dbReference type="NCBI Taxonomy" id="352960"/>
    <lineage>
        <taxon>Bacteria</taxon>
        <taxon>Pseudomonadati</taxon>
        <taxon>Campylobacterota</taxon>
        <taxon>Epsilonproteobacteria</taxon>
        <taxon>Campylobacterales</taxon>
        <taxon>environmental samples</taxon>
    </lineage>
</organism>
<comment type="function">
    <text evidence="2 7">Catalyzes the formation of N(7)-methylguanine at position 46 (m7G46) in tRNA.</text>
</comment>
<dbReference type="PANTHER" id="PTHR23417">
    <property type="entry name" value="3-DEOXY-D-MANNO-OCTULOSONIC-ACID TRANSFERASE/TRNA GUANINE-N 7 - -METHYLTRANSFERASE"/>
    <property type="match status" value="1"/>
</dbReference>
<dbReference type="PROSITE" id="PS51625">
    <property type="entry name" value="SAM_MT_TRMB"/>
    <property type="match status" value="1"/>
</dbReference>
<protein>
    <recommendedName>
        <fullName evidence="7">tRNA (guanine-N(7)-)-methyltransferase</fullName>
        <ecNumber evidence="7">2.1.1.33</ecNumber>
    </recommendedName>
    <alternativeName>
        <fullName evidence="7">tRNA (guanine(46)-N(7))-methyltransferase</fullName>
    </alternativeName>
    <alternativeName>
        <fullName evidence="7">tRNA(m7G46)-methyltransferase</fullName>
    </alternativeName>
</protein>
<name>A0A6S6T7C7_9BACT</name>
<evidence type="ECO:0000256" key="3">
    <source>
        <dbReference type="ARBA" id="ARBA00022603"/>
    </source>
</evidence>
<keyword evidence="4 7" id="KW-0808">Transferase</keyword>
<dbReference type="InterPro" id="IPR029063">
    <property type="entry name" value="SAM-dependent_MTases_sf"/>
</dbReference>
<evidence type="ECO:0000256" key="1">
    <source>
        <dbReference type="ARBA" id="ARBA00000142"/>
    </source>
</evidence>
<evidence type="ECO:0000256" key="2">
    <source>
        <dbReference type="ARBA" id="ARBA00003015"/>
    </source>
</evidence>
<proteinExistence type="inferred from homology"/>
<comment type="catalytic activity">
    <reaction evidence="1 7">
        <text>guanosine(46) in tRNA + S-adenosyl-L-methionine = N(7)-methylguanosine(46) in tRNA + S-adenosyl-L-homocysteine</text>
        <dbReference type="Rhea" id="RHEA:42708"/>
        <dbReference type="Rhea" id="RHEA-COMP:10188"/>
        <dbReference type="Rhea" id="RHEA-COMP:10189"/>
        <dbReference type="ChEBI" id="CHEBI:57856"/>
        <dbReference type="ChEBI" id="CHEBI:59789"/>
        <dbReference type="ChEBI" id="CHEBI:74269"/>
        <dbReference type="ChEBI" id="CHEBI:74480"/>
        <dbReference type="EC" id="2.1.1.33"/>
    </reaction>
</comment>
<dbReference type="HAMAP" id="MF_01057">
    <property type="entry name" value="tRNA_methyltr_TrmB"/>
    <property type="match status" value="1"/>
</dbReference>
<dbReference type="PANTHER" id="PTHR23417:SF14">
    <property type="entry name" value="PENTACOTRIPEPTIDE-REPEAT REGION OF PRORP DOMAIN-CONTAINING PROTEIN"/>
    <property type="match status" value="1"/>
</dbReference>
<evidence type="ECO:0000313" key="8">
    <source>
        <dbReference type="EMBL" id="CAA6811093.1"/>
    </source>
</evidence>
<dbReference type="Gene3D" id="3.40.50.150">
    <property type="entry name" value="Vaccinia Virus protein VP39"/>
    <property type="match status" value="1"/>
</dbReference>
<comment type="pathway">
    <text evidence="7">tRNA modification; N(7)-methylguanine-tRNA biosynthesis.</text>
</comment>
<keyword evidence="5 7" id="KW-0949">S-adenosyl-L-methionine</keyword>
<feature type="binding site" evidence="7">
    <location>
        <position position="233"/>
    </location>
    <ligand>
        <name>substrate</name>
    </ligand>
</feature>
<reference evidence="8" key="1">
    <citation type="submission" date="2020-01" db="EMBL/GenBank/DDBJ databases">
        <authorList>
            <person name="Meier V. D."/>
            <person name="Meier V D."/>
        </authorList>
    </citation>
    <scope>NUCLEOTIDE SEQUENCE</scope>
    <source>
        <strain evidence="8">HLG_WM_MAG_12</strain>
    </source>
</reference>
<dbReference type="EC" id="2.1.1.33" evidence="7"/>
<dbReference type="SUPFAM" id="SSF53335">
    <property type="entry name" value="S-adenosyl-L-methionine-dependent methyltransferases"/>
    <property type="match status" value="1"/>
</dbReference>
<dbReference type="EMBL" id="CACVAW010000044">
    <property type="protein sequence ID" value="CAA6811093.1"/>
    <property type="molecule type" value="Genomic_DNA"/>
</dbReference>
<evidence type="ECO:0000256" key="4">
    <source>
        <dbReference type="ARBA" id="ARBA00022679"/>
    </source>
</evidence>
<dbReference type="NCBIfam" id="TIGR00091">
    <property type="entry name" value="tRNA (guanosine(46)-N7)-methyltransferase TrmB"/>
    <property type="match status" value="1"/>
</dbReference>
<dbReference type="UniPathway" id="UPA00989"/>
<feature type="binding site" evidence="7">
    <location>
        <position position="177"/>
    </location>
    <ligand>
        <name>S-adenosyl-L-methionine</name>
        <dbReference type="ChEBI" id="CHEBI:59789"/>
    </ligand>
</feature>
<feature type="binding site" evidence="7">
    <location>
        <position position="150"/>
    </location>
    <ligand>
        <name>S-adenosyl-L-methionine</name>
        <dbReference type="ChEBI" id="CHEBI:59789"/>
    </ligand>
</feature>
<feature type="binding site" evidence="7">
    <location>
        <position position="203"/>
    </location>
    <ligand>
        <name>substrate</name>
    </ligand>
</feature>